<accession>A0A080MJ19</accession>
<comment type="caution">
    <text evidence="2">The sequence shown here is derived from an EMBL/GenBank/DDBJ whole genome shotgun (WGS) entry which is preliminary data.</text>
</comment>
<protein>
    <submittedName>
        <fullName evidence="2">Uncharacterized protein</fullName>
    </submittedName>
</protein>
<evidence type="ECO:0000313" key="2">
    <source>
        <dbReference type="EMBL" id="KFB77219.1"/>
    </source>
</evidence>
<evidence type="ECO:0000313" key="3">
    <source>
        <dbReference type="Proteomes" id="UP000021315"/>
    </source>
</evidence>
<feature type="region of interest" description="Disordered" evidence="1">
    <location>
        <begin position="1"/>
        <end position="22"/>
    </location>
</feature>
<keyword evidence="3" id="KW-1185">Reference proteome</keyword>
<dbReference type="Proteomes" id="UP000021315">
    <property type="component" value="Unassembled WGS sequence"/>
</dbReference>
<dbReference type="STRING" id="1453999.AW06_001633"/>
<sequence length="107" mass="10901">MGNSQERMPCPSSDAGVPAGMHTPQGKALLACRIEGAVPVCNSHDRVGVGRPREIPVRLRFASFGRGTAGGLDALGIIGRITGGVEQFVPGGRGKTPRALPADADAG</sequence>
<name>A0A080MJ19_9PROT</name>
<dbReference type="AlphaFoldDB" id="A0A080MJ19"/>
<proteinExistence type="predicted"/>
<reference evidence="2" key="1">
    <citation type="submission" date="2014-02" db="EMBL/GenBank/DDBJ databases">
        <title>Expanding our view of genomic diversity in Candidatus Accumulibacter clades.</title>
        <authorList>
            <person name="Skennerton C.T."/>
            <person name="Barr J.J."/>
            <person name="Slater F.R."/>
            <person name="Bond P.L."/>
            <person name="Tyson G.W."/>
        </authorList>
    </citation>
    <scope>NUCLEOTIDE SEQUENCE [LARGE SCALE GENOMIC DNA]</scope>
</reference>
<gene>
    <name evidence="2" type="ORF">AW06_001633</name>
</gene>
<dbReference type="EMBL" id="JDST02000031">
    <property type="protein sequence ID" value="KFB77219.1"/>
    <property type="molecule type" value="Genomic_DNA"/>
</dbReference>
<evidence type="ECO:0000256" key="1">
    <source>
        <dbReference type="SAM" id="MobiDB-lite"/>
    </source>
</evidence>
<organism evidence="2 3">
    <name type="scientific">Candidatus Accumulibacter cognatus</name>
    <dbReference type="NCBI Taxonomy" id="2954383"/>
    <lineage>
        <taxon>Bacteria</taxon>
        <taxon>Pseudomonadati</taxon>
        <taxon>Pseudomonadota</taxon>
        <taxon>Betaproteobacteria</taxon>
        <taxon>Candidatus Accumulibacter</taxon>
    </lineage>
</organism>